<evidence type="ECO:0000313" key="5">
    <source>
        <dbReference type="Proteomes" id="UP000576225"/>
    </source>
</evidence>
<proteinExistence type="predicted"/>
<dbReference type="EMBL" id="JABAEW010000005">
    <property type="protein sequence ID" value="NMD85812.1"/>
    <property type="molecule type" value="Genomic_DNA"/>
</dbReference>
<protein>
    <submittedName>
        <fullName evidence="3">Uncharacterized protein</fullName>
    </submittedName>
</protein>
<dbReference type="RefSeq" id="WP_116884181.1">
    <property type="nucleotide sequence ID" value="NZ_CABMMC010000002.1"/>
</dbReference>
<accession>A0A2U1AX36</accession>
<sequence>MSAEIYHPTACELVCRERRLLVFWIVYHAVIWIAIALGAFFAVQYMTMPDRVLVLGRDRNIYLGNSAPVESRIVIEDIALRAAYALLSRRYDSRDDRLLEMVCTKRGLGRARNYLDSTRELFERRMLMQEIEHCSVEYVSSGGGYFALVKGILNLSGIYFGYPHIQKRDFALLMRLERSASDFELPFRVEGLKLYEEEHQDE</sequence>
<evidence type="ECO:0000313" key="2">
    <source>
        <dbReference type="EMBL" id="NMD85812.1"/>
    </source>
</evidence>
<evidence type="ECO:0000256" key="1">
    <source>
        <dbReference type="SAM" id="Phobius"/>
    </source>
</evidence>
<reference evidence="2 5" key="2">
    <citation type="submission" date="2020-04" db="EMBL/GenBank/DDBJ databases">
        <authorList>
            <person name="Hitch T.C.A."/>
            <person name="Wylensek D."/>
            <person name="Clavel T."/>
        </authorList>
    </citation>
    <scope>NUCLEOTIDE SEQUENCE [LARGE SCALE GENOMIC DNA]</scope>
    <source>
        <strain evidence="2 5">COR2-253-APC-1A</strain>
    </source>
</reference>
<reference evidence="3 4" key="1">
    <citation type="submission" date="2018-04" db="EMBL/GenBank/DDBJ databases">
        <title>Genomic Encyclopedia of Type Strains, Phase IV (KMG-IV): sequencing the most valuable type-strain genomes for metagenomic binning, comparative biology and taxonomic classification.</title>
        <authorList>
            <person name="Goeker M."/>
        </authorList>
    </citation>
    <scope>NUCLEOTIDE SEQUENCE [LARGE SCALE GENOMIC DNA]</scope>
    <source>
        <strain evidence="3 4">DSM 14823</strain>
    </source>
</reference>
<evidence type="ECO:0000313" key="4">
    <source>
        <dbReference type="Proteomes" id="UP000245959"/>
    </source>
</evidence>
<comment type="caution">
    <text evidence="3">The sequence shown here is derived from an EMBL/GenBank/DDBJ whole genome shotgun (WGS) entry which is preliminary data.</text>
</comment>
<keyword evidence="4" id="KW-1185">Reference proteome</keyword>
<evidence type="ECO:0000313" key="3">
    <source>
        <dbReference type="EMBL" id="PVY40973.1"/>
    </source>
</evidence>
<dbReference type="Proteomes" id="UP000245959">
    <property type="component" value="Unassembled WGS sequence"/>
</dbReference>
<name>A0A2U1AX36_9BACT</name>
<dbReference type="Proteomes" id="UP000576225">
    <property type="component" value="Unassembled WGS sequence"/>
</dbReference>
<dbReference type="AlphaFoldDB" id="A0A2U1AX36"/>
<feature type="transmembrane region" description="Helical" evidence="1">
    <location>
        <begin position="21"/>
        <end position="43"/>
    </location>
</feature>
<keyword evidence="1" id="KW-0812">Transmembrane</keyword>
<keyword evidence="1" id="KW-0472">Membrane</keyword>
<gene>
    <name evidence="3" type="ORF">C8D82_11524</name>
    <name evidence="2" type="ORF">HF882_04360</name>
</gene>
<dbReference type="GeneID" id="78295483"/>
<keyword evidence="1" id="KW-1133">Transmembrane helix</keyword>
<dbReference type="EMBL" id="QEKH01000015">
    <property type="protein sequence ID" value="PVY40973.1"/>
    <property type="molecule type" value="Genomic_DNA"/>
</dbReference>
<organism evidence="3 4">
    <name type="scientific">Victivallis vadensis</name>
    <dbReference type="NCBI Taxonomy" id="172901"/>
    <lineage>
        <taxon>Bacteria</taxon>
        <taxon>Pseudomonadati</taxon>
        <taxon>Lentisphaerota</taxon>
        <taxon>Lentisphaeria</taxon>
        <taxon>Victivallales</taxon>
        <taxon>Victivallaceae</taxon>
        <taxon>Victivallis</taxon>
    </lineage>
</organism>